<evidence type="ECO:0000313" key="4">
    <source>
        <dbReference type="Proteomes" id="UP000324091"/>
    </source>
</evidence>
<keyword evidence="1" id="KW-0378">Hydrolase</keyword>
<sequence>MEDSSQHLERCVVDMRELSAIPEGAGQSLNMPQVELSLACNDLVASSRDGKPSALVQVSVIDPRKQHVICHGCTEIVEASKDPLFLTGVTFPSDYPACPETLVKLTVFDAKDKNQEPQSQGGASRLSDLLCLDSAVYVRTEETPGVAPASHAMQSPCSDTTQPCIIDPNGGSDF</sequence>
<dbReference type="SUPFAM" id="SSF49562">
    <property type="entry name" value="C2 domain (Calcium/lipid-binding domain, CaLB)"/>
    <property type="match status" value="1"/>
</dbReference>
<proteinExistence type="predicted"/>
<dbReference type="GO" id="GO:0005737">
    <property type="term" value="C:cytoplasm"/>
    <property type="evidence" value="ECO:0007669"/>
    <property type="project" value="TreeGrafter"/>
</dbReference>
<gene>
    <name evidence="3" type="ORF">D4764_06G0002930</name>
</gene>
<reference evidence="3 4" key="1">
    <citation type="submission" date="2019-04" db="EMBL/GenBank/DDBJ databases">
        <title>Chromosome genome assembly for Takifugu flavidus.</title>
        <authorList>
            <person name="Xiao S."/>
        </authorList>
    </citation>
    <scope>NUCLEOTIDE SEQUENCE [LARGE SCALE GENOMIC DNA]</scope>
    <source>
        <strain evidence="3">HTHZ2018</strain>
        <tissue evidence="3">Muscle</tissue>
    </source>
</reference>
<dbReference type="AlphaFoldDB" id="A0A5C6MUY7"/>
<organism evidence="3 4">
    <name type="scientific">Takifugu flavidus</name>
    <name type="common">sansaifugu</name>
    <dbReference type="NCBI Taxonomy" id="433684"/>
    <lineage>
        <taxon>Eukaryota</taxon>
        <taxon>Metazoa</taxon>
        <taxon>Chordata</taxon>
        <taxon>Craniata</taxon>
        <taxon>Vertebrata</taxon>
        <taxon>Euteleostomi</taxon>
        <taxon>Actinopterygii</taxon>
        <taxon>Neopterygii</taxon>
        <taxon>Teleostei</taxon>
        <taxon>Neoteleostei</taxon>
        <taxon>Acanthomorphata</taxon>
        <taxon>Eupercaria</taxon>
        <taxon>Tetraodontiformes</taxon>
        <taxon>Tetradontoidea</taxon>
        <taxon>Tetraodontidae</taxon>
        <taxon>Takifugu</taxon>
    </lineage>
</organism>
<keyword evidence="4" id="KW-1185">Reference proteome</keyword>
<dbReference type="PANTHER" id="PTHR12187:SF3">
    <property type="entry name" value="INOSITOL POLYPHOSPHATE 4-PHOSPHATASE TYPE II"/>
    <property type="match status" value="1"/>
</dbReference>
<protein>
    <submittedName>
        <fullName evidence="3">Type II inositol 3,4-bisphosphate 4-phosphatase</fullName>
    </submittedName>
</protein>
<dbReference type="EMBL" id="RHFK02000019">
    <property type="protein sequence ID" value="TWW58763.1"/>
    <property type="molecule type" value="Genomic_DNA"/>
</dbReference>
<dbReference type="Proteomes" id="UP000324091">
    <property type="component" value="Chromosome 6"/>
</dbReference>
<dbReference type="GO" id="GO:0016316">
    <property type="term" value="F:phosphatidylinositol-3,4-bisphosphate 4-phosphatase activity"/>
    <property type="evidence" value="ECO:0007669"/>
    <property type="project" value="InterPro"/>
</dbReference>
<evidence type="ECO:0000313" key="3">
    <source>
        <dbReference type="EMBL" id="TWW58763.1"/>
    </source>
</evidence>
<dbReference type="InterPro" id="IPR035892">
    <property type="entry name" value="C2_domain_sf"/>
</dbReference>
<dbReference type="PANTHER" id="PTHR12187">
    <property type="entry name" value="AGAP000124-PA"/>
    <property type="match status" value="1"/>
</dbReference>
<accession>A0A5C6MUY7</accession>
<evidence type="ECO:0000256" key="2">
    <source>
        <dbReference type="ARBA" id="ARBA00023098"/>
    </source>
</evidence>
<dbReference type="InterPro" id="IPR039034">
    <property type="entry name" value="INPP4"/>
</dbReference>
<name>A0A5C6MUY7_9TELE</name>
<comment type="caution">
    <text evidence="3">The sequence shown here is derived from an EMBL/GenBank/DDBJ whole genome shotgun (WGS) entry which is preliminary data.</text>
</comment>
<keyword evidence="2" id="KW-0443">Lipid metabolism</keyword>
<evidence type="ECO:0000256" key="1">
    <source>
        <dbReference type="ARBA" id="ARBA00022801"/>
    </source>
</evidence>